<proteinExistence type="predicted"/>
<accession>A0A7Z1MY72</accession>
<dbReference type="EMBL" id="PGWX01000603">
    <property type="protein sequence ID" value="PPJ68763.1"/>
    <property type="molecule type" value="Genomic_DNA"/>
</dbReference>
<comment type="caution">
    <text evidence="1">The sequence shown here is derived from an EMBL/GenBank/DDBJ whole genome shotgun (WGS) entry which is preliminary data.</text>
</comment>
<dbReference type="AlphaFoldDB" id="A0A7Z1MY72"/>
<organism evidence="1 2">
    <name type="scientific">Staphylococcus haemolyticus</name>
    <dbReference type="NCBI Taxonomy" id="1283"/>
    <lineage>
        <taxon>Bacteria</taxon>
        <taxon>Bacillati</taxon>
        <taxon>Bacillota</taxon>
        <taxon>Bacilli</taxon>
        <taxon>Bacillales</taxon>
        <taxon>Staphylococcaceae</taxon>
        <taxon>Staphylococcus</taxon>
    </lineage>
</organism>
<reference evidence="1 2" key="1">
    <citation type="submission" date="2017-11" db="EMBL/GenBank/DDBJ databases">
        <authorList>
            <person name="Founou R.C."/>
            <person name="Founou L."/>
            <person name="Allam M."/>
            <person name="Ismail A."/>
            <person name="Essack S.Y."/>
        </authorList>
    </citation>
    <scope>NUCLEOTIDE SEQUENCE [LARGE SCALE GENOMIC DNA]</scope>
    <source>
        <strain evidence="1 2">G811N2B1</strain>
    </source>
</reference>
<dbReference type="Proteomes" id="UP000238153">
    <property type="component" value="Unassembled WGS sequence"/>
</dbReference>
<name>A0A7Z1MY72_STAHA</name>
<sequence>PGFDLSQALQKARGRLVMNQVNAAHAPEKTVALLLELSRIADDAPRLLRALTRRLEADTTPATPSPPDNGAKWIAAAILAAGTLIAAAHHWG</sequence>
<evidence type="ECO:0000313" key="2">
    <source>
        <dbReference type="Proteomes" id="UP000238153"/>
    </source>
</evidence>
<protein>
    <submittedName>
        <fullName evidence="1">Ubiquinone biosynthesis protein</fullName>
    </submittedName>
</protein>
<gene>
    <name evidence="1" type="ORF">CV019_15065</name>
</gene>
<keyword evidence="1" id="KW-0830">Ubiquinone</keyword>
<evidence type="ECO:0000313" key="1">
    <source>
        <dbReference type="EMBL" id="PPJ68763.1"/>
    </source>
</evidence>
<feature type="non-terminal residue" evidence="1">
    <location>
        <position position="1"/>
    </location>
</feature>